<evidence type="ECO:0000259" key="6">
    <source>
        <dbReference type="PROSITE" id="PS50110"/>
    </source>
</evidence>
<keyword evidence="2" id="KW-0238">DNA-binding</keyword>
<dbReference type="Gene3D" id="1.10.10.60">
    <property type="entry name" value="Homeodomain-like"/>
    <property type="match status" value="2"/>
</dbReference>
<feature type="domain" description="Response regulatory" evidence="6">
    <location>
        <begin position="3"/>
        <end position="121"/>
    </location>
</feature>
<dbReference type="PROSITE" id="PS00041">
    <property type="entry name" value="HTH_ARAC_FAMILY_1"/>
    <property type="match status" value="1"/>
</dbReference>
<organism evidence="7 8">
    <name type="scientific">Paenibacillus plantarum</name>
    <dbReference type="NCBI Taxonomy" id="2654975"/>
    <lineage>
        <taxon>Bacteria</taxon>
        <taxon>Bacillati</taxon>
        <taxon>Bacillota</taxon>
        <taxon>Bacilli</taxon>
        <taxon>Bacillales</taxon>
        <taxon>Paenibacillaceae</taxon>
        <taxon>Paenibacillus</taxon>
    </lineage>
</organism>
<evidence type="ECO:0000256" key="3">
    <source>
        <dbReference type="ARBA" id="ARBA00023163"/>
    </source>
</evidence>
<feature type="modified residue" description="4-aspartylphosphate" evidence="4">
    <location>
        <position position="56"/>
    </location>
</feature>
<evidence type="ECO:0000313" key="7">
    <source>
        <dbReference type="EMBL" id="NOU69397.1"/>
    </source>
</evidence>
<dbReference type="Proteomes" id="UP000653578">
    <property type="component" value="Unassembled WGS sequence"/>
</dbReference>
<evidence type="ECO:0000256" key="2">
    <source>
        <dbReference type="ARBA" id="ARBA00023125"/>
    </source>
</evidence>
<dbReference type="InterPro" id="IPR018062">
    <property type="entry name" value="HTH_AraC-typ_CS"/>
</dbReference>
<keyword evidence="4" id="KW-0597">Phosphoprotein</keyword>
<dbReference type="PANTHER" id="PTHR43280:SF2">
    <property type="entry name" value="HTH-TYPE TRANSCRIPTIONAL REGULATOR EXSA"/>
    <property type="match status" value="1"/>
</dbReference>
<keyword evidence="1" id="KW-0805">Transcription regulation</keyword>
<dbReference type="SUPFAM" id="SSF52172">
    <property type="entry name" value="CheY-like"/>
    <property type="match status" value="1"/>
</dbReference>
<dbReference type="PROSITE" id="PS01124">
    <property type="entry name" value="HTH_ARAC_FAMILY_2"/>
    <property type="match status" value="1"/>
</dbReference>
<evidence type="ECO:0000256" key="4">
    <source>
        <dbReference type="PROSITE-ProRule" id="PRU00169"/>
    </source>
</evidence>
<name>A0ABX1XLH7_9BACL</name>
<gene>
    <name evidence="7" type="ORF">GC096_35860</name>
</gene>
<proteinExistence type="predicted"/>
<dbReference type="PROSITE" id="PS50110">
    <property type="entry name" value="RESPONSE_REGULATORY"/>
    <property type="match status" value="1"/>
</dbReference>
<dbReference type="EMBL" id="WHNY01000091">
    <property type="protein sequence ID" value="NOU69397.1"/>
    <property type="molecule type" value="Genomic_DNA"/>
</dbReference>
<reference evidence="7 8" key="1">
    <citation type="submission" date="2019-10" db="EMBL/GenBank/DDBJ databases">
        <title>Description of Paenibacillus humi sp. nov.</title>
        <authorList>
            <person name="Carlier A."/>
            <person name="Qi S."/>
        </authorList>
    </citation>
    <scope>NUCLEOTIDE SEQUENCE [LARGE SCALE GENOMIC DNA]</scope>
    <source>
        <strain evidence="7 8">LMG 31461</strain>
    </source>
</reference>
<sequence>MYNVLVIDDEELICDGVKAKLERAGLPAVGHIHVAYGGLQGLQAAQEVQPHIIITDMRMPDIDGIQLIRQLSPKLPRTKFIMLSGHGDYGYVREAFKYGVLDYLLKPAGSAELAKLILAAIAAIEEDSRKAQVMERSQLDEQTLLAARLNFLLNVDSGRMEMHTGAEKDEHLIQPPSNATNTHDLPEMLQSWQTLQSYFPHPIFAIGLFYIGESVFSTKDLTRTDACLNEQIQLAGYTAQLQILAFHDTQGKVYTIFNYTDPLTLNTITALLRETVAQLNVDLLNASVVSISKAGHLRDLPQLYKQAQLAMSYRILLEPDPVLCLHELPKPLEEWMPARRDIDELRQAVETLHLARIHLWIDRWLPDSLVMRISLEQLEAVFDLIITEIHRHFNGRFMFEENELAQAFTSFHTLHDLRQYLKGYVLTAKQLVSESTSLEGAVISDAMSYVRQHFNREIQLAEVANRVSMNYSYFSTLFKERIGLTFTAYLIKIRMEEAQRLLKDPALRIHEISEKVGYSNPYHFSRAFKNHCGISPKEFRNTMQ</sequence>
<dbReference type="PANTHER" id="PTHR43280">
    <property type="entry name" value="ARAC-FAMILY TRANSCRIPTIONAL REGULATOR"/>
    <property type="match status" value="1"/>
</dbReference>
<dbReference type="SUPFAM" id="SSF46689">
    <property type="entry name" value="Homeodomain-like"/>
    <property type="match status" value="2"/>
</dbReference>
<dbReference type="CDD" id="cd17536">
    <property type="entry name" value="REC_YesN-like"/>
    <property type="match status" value="1"/>
</dbReference>
<dbReference type="SMART" id="SM00448">
    <property type="entry name" value="REC"/>
    <property type="match status" value="1"/>
</dbReference>
<keyword evidence="3" id="KW-0804">Transcription</keyword>
<dbReference type="PRINTS" id="PR00032">
    <property type="entry name" value="HTHARAC"/>
</dbReference>
<dbReference type="InterPro" id="IPR020449">
    <property type="entry name" value="Tscrpt_reg_AraC-type_HTH"/>
</dbReference>
<dbReference type="InterPro" id="IPR009057">
    <property type="entry name" value="Homeodomain-like_sf"/>
</dbReference>
<protein>
    <submittedName>
        <fullName evidence="7">Response regulator</fullName>
    </submittedName>
</protein>
<evidence type="ECO:0000256" key="1">
    <source>
        <dbReference type="ARBA" id="ARBA00023015"/>
    </source>
</evidence>
<dbReference type="Gene3D" id="3.40.50.2300">
    <property type="match status" value="1"/>
</dbReference>
<evidence type="ECO:0000313" key="8">
    <source>
        <dbReference type="Proteomes" id="UP000653578"/>
    </source>
</evidence>
<comment type="caution">
    <text evidence="7">The sequence shown here is derived from an EMBL/GenBank/DDBJ whole genome shotgun (WGS) entry which is preliminary data.</text>
</comment>
<dbReference type="InterPro" id="IPR001789">
    <property type="entry name" value="Sig_transdc_resp-reg_receiver"/>
</dbReference>
<dbReference type="Pfam" id="PF12833">
    <property type="entry name" value="HTH_18"/>
    <property type="match status" value="1"/>
</dbReference>
<feature type="domain" description="HTH araC/xylS-type" evidence="5">
    <location>
        <begin position="444"/>
        <end position="542"/>
    </location>
</feature>
<dbReference type="SMART" id="SM00342">
    <property type="entry name" value="HTH_ARAC"/>
    <property type="match status" value="1"/>
</dbReference>
<dbReference type="RefSeq" id="WP_171637730.1">
    <property type="nucleotide sequence ID" value="NZ_WHNY01000091.1"/>
</dbReference>
<dbReference type="InterPro" id="IPR011006">
    <property type="entry name" value="CheY-like_superfamily"/>
</dbReference>
<accession>A0ABX1XLH7</accession>
<keyword evidence="8" id="KW-1185">Reference proteome</keyword>
<dbReference type="Pfam" id="PF00072">
    <property type="entry name" value="Response_reg"/>
    <property type="match status" value="1"/>
</dbReference>
<evidence type="ECO:0000259" key="5">
    <source>
        <dbReference type="PROSITE" id="PS01124"/>
    </source>
</evidence>
<dbReference type="InterPro" id="IPR018060">
    <property type="entry name" value="HTH_AraC"/>
</dbReference>